<sequence>MKRDPEKLPPRERILAAADELFYRDGIRGVGVEAIAARAGTTKMGIYRHFANKDALVAEWLRLESLAYADVLDQLKIHHPEDPKAQLLGWAHFIAGRLAADADRGCAFANSVAELPDKCHPARAVIEAHSKDLSERLTALCSQAGIDDPENTANEILFILDGAQLAAQSRGDAEKVGKRLISIVTRMLE</sequence>
<dbReference type="EMBL" id="FRDA01000001">
    <property type="protein sequence ID" value="SHM58066.1"/>
    <property type="molecule type" value="Genomic_DNA"/>
</dbReference>
<evidence type="ECO:0000256" key="2">
    <source>
        <dbReference type="PROSITE-ProRule" id="PRU00335"/>
    </source>
</evidence>
<keyword evidence="1 2" id="KW-0238">DNA-binding</keyword>
<dbReference type="InterPro" id="IPR001647">
    <property type="entry name" value="HTH_TetR"/>
</dbReference>
<accession>A0A1M7JYH1</accession>
<dbReference type="SUPFAM" id="SSF48498">
    <property type="entry name" value="Tetracyclin repressor-like, C-terminal domain"/>
    <property type="match status" value="1"/>
</dbReference>
<evidence type="ECO:0000313" key="5">
    <source>
        <dbReference type="Proteomes" id="UP000183983"/>
    </source>
</evidence>
<evidence type="ECO:0000259" key="3">
    <source>
        <dbReference type="PROSITE" id="PS50977"/>
    </source>
</evidence>
<dbReference type="Proteomes" id="UP000183983">
    <property type="component" value="Unassembled WGS sequence"/>
</dbReference>
<dbReference type="PROSITE" id="PS50977">
    <property type="entry name" value="HTH_TETR_2"/>
    <property type="match status" value="1"/>
</dbReference>
<dbReference type="PRINTS" id="PR00455">
    <property type="entry name" value="HTHTETR"/>
</dbReference>
<dbReference type="PANTHER" id="PTHR30055:SF200">
    <property type="entry name" value="HTH-TYPE TRANSCRIPTIONAL REPRESSOR BDCR"/>
    <property type="match status" value="1"/>
</dbReference>
<evidence type="ECO:0000256" key="1">
    <source>
        <dbReference type="ARBA" id="ARBA00023125"/>
    </source>
</evidence>
<dbReference type="SUPFAM" id="SSF46689">
    <property type="entry name" value="Homeodomain-like"/>
    <property type="match status" value="1"/>
</dbReference>
<dbReference type="Gene3D" id="1.10.357.10">
    <property type="entry name" value="Tetracycline Repressor, domain 2"/>
    <property type="match status" value="1"/>
</dbReference>
<dbReference type="RefSeq" id="WP_073162222.1">
    <property type="nucleotide sequence ID" value="NZ_FRDA01000001.1"/>
</dbReference>
<dbReference type="AlphaFoldDB" id="A0A1M7JYH1"/>
<feature type="domain" description="HTH tetR-type" evidence="3">
    <location>
        <begin position="8"/>
        <end position="68"/>
    </location>
</feature>
<evidence type="ECO:0000313" key="4">
    <source>
        <dbReference type="EMBL" id="SHM58066.1"/>
    </source>
</evidence>
<dbReference type="GO" id="GO:0003700">
    <property type="term" value="F:DNA-binding transcription factor activity"/>
    <property type="evidence" value="ECO:0007669"/>
    <property type="project" value="TreeGrafter"/>
</dbReference>
<feature type="DNA-binding region" description="H-T-H motif" evidence="2">
    <location>
        <begin position="31"/>
        <end position="50"/>
    </location>
</feature>
<organism evidence="4 5">
    <name type="scientific">Pseudomonas asturiensis</name>
    <dbReference type="NCBI Taxonomy" id="1190415"/>
    <lineage>
        <taxon>Bacteria</taxon>
        <taxon>Pseudomonadati</taxon>
        <taxon>Pseudomonadota</taxon>
        <taxon>Gammaproteobacteria</taxon>
        <taxon>Pseudomonadales</taxon>
        <taxon>Pseudomonadaceae</taxon>
        <taxon>Pseudomonas</taxon>
    </lineage>
</organism>
<dbReference type="OrthoDB" id="116240at2"/>
<gene>
    <name evidence="4" type="ORF">SAMN05216593_101625</name>
</gene>
<reference evidence="4 5" key="1">
    <citation type="submission" date="2016-11" db="EMBL/GenBank/DDBJ databases">
        <authorList>
            <person name="Jaros S."/>
            <person name="Januszkiewicz K."/>
            <person name="Wedrychowicz H."/>
        </authorList>
    </citation>
    <scope>NUCLEOTIDE SEQUENCE [LARGE SCALE GENOMIC DNA]</scope>
    <source>
        <strain evidence="4 5">LMG 26898</strain>
    </source>
</reference>
<name>A0A1M7JYH1_9PSED</name>
<dbReference type="GO" id="GO:0000976">
    <property type="term" value="F:transcription cis-regulatory region binding"/>
    <property type="evidence" value="ECO:0007669"/>
    <property type="project" value="TreeGrafter"/>
</dbReference>
<dbReference type="Pfam" id="PF00440">
    <property type="entry name" value="TetR_N"/>
    <property type="match status" value="1"/>
</dbReference>
<proteinExistence type="predicted"/>
<dbReference type="InterPro" id="IPR009057">
    <property type="entry name" value="Homeodomain-like_sf"/>
</dbReference>
<dbReference type="InterPro" id="IPR036271">
    <property type="entry name" value="Tet_transcr_reg_TetR-rel_C_sf"/>
</dbReference>
<dbReference type="STRING" id="1190415.SAMN05216593_101625"/>
<dbReference type="PANTHER" id="PTHR30055">
    <property type="entry name" value="HTH-TYPE TRANSCRIPTIONAL REGULATOR RUTR"/>
    <property type="match status" value="1"/>
</dbReference>
<protein>
    <submittedName>
        <fullName evidence="4">Transcriptional regulator, TetR family</fullName>
    </submittedName>
</protein>
<dbReference type="InterPro" id="IPR050109">
    <property type="entry name" value="HTH-type_TetR-like_transc_reg"/>
</dbReference>